<dbReference type="CDD" id="cd07377">
    <property type="entry name" value="WHTH_GntR"/>
    <property type="match status" value="1"/>
</dbReference>
<evidence type="ECO:0000313" key="6">
    <source>
        <dbReference type="Proteomes" id="UP001596113"/>
    </source>
</evidence>
<comment type="caution">
    <text evidence="5">The sequence shown here is derived from an EMBL/GenBank/DDBJ whole genome shotgun (WGS) entry which is preliminary data.</text>
</comment>
<dbReference type="InterPro" id="IPR008920">
    <property type="entry name" value="TF_FadR/GntR_C"/>
</dbReference>
<dbReference type="Gene3D" id="1.20.120.530">
    <property type="entry name" value="GntR ligand-binding domain-like"/>
    <property type="match status" value="1"/>
</dbReference>
<dbReference type="SMART" id="SM00895">
    <property type="entry name" value="FCD"/>
    <property type="match status" value="1"/>
</dbReference>
<dbReference type="InterPro" id="IPR011711">
    <property type="entry name" value="GntR_C"/>
</dbReference>
<gene>
    <name evidence="5" type="ORF">ACFPOF_15335</name>
</gene>
<evidence type="ECO:0000256" key="1">
    <source>
        <dbReference type="ARBA" id="ARBA00023015"/>
    </source>
</evidence>
<organism evidence="5 6">
    <name type="scientific">Cohnella soli</name>
    <dbReference type="NCBI Taxonomy" id="425005"/>
    <lineage>
        <taxon>Bacteria</taxon>
        <taxon>Bacillati</taxon>
        <taxon>Bacillota</taxon>
        <taxon>Bacilli</taxon>
        <taxon>Bacillales</taxon>
        <taxon>Paenibacillaceae</taxon>
        <taxon>Cohnella</taxon>
    </lineage>
</organism>
<keyword evidence="6" id="KW-1185">Reference proteome</keyword>
<keyword evidence="3" id="KW-0804">Transcription</keyword>
<name>A0ABW0HVA2_9BACL</name>
<dbReference type="PANTHER" id="PTHR43537:SF5">
    <property type="entry name" value="UXU OPERON TRANSCRIPTIONAL REGULATOR"/>
    <property type="match status" value="1"/>
</dbReference>
<evidence type="ECO:0000259" key="4">
    <source>
        <dbReference type="PROSITE" id="PS50949"/>
    </source>
</evidence>
<dbReference type="InterPro" id="IPR036388">
    <property type="entry name" value="WH-like_DNA-bd_sf"/>
</dbReference>
<dbReference type="InterPro" id="IPR036390">
    <property type="entry name" value="WH_DNA-bd_sf"/>
</dbReference>
<dbReference type="EMBL" id="JBHSMI010000025">
    <property type="protein sequence ID" value="MFC5404116.1"/>
    <property type="molecule type" value="Genomic_DNA"/>
</dbReference>
<dbReference type="RefSeq" id="WP_378134097.1">
    <property type="nucleotide sequence ID" value="NZ_JBHSMI010000025.1"/>
</dbReference>
<dbReference type="SMART" id="SM00345">
    <property type="entry name" value="HTH_GNTR"/>
    <property type="match status" value="1"/>
</dbReference>
<evidence type="ECO:0000313" key="5">
    <source>
        <dbReference type="EMBL" id="MFC5404116.1"/>
    </source>
</evidence>
<sequence length="224" mass="26002">MIDLKKGLNRYVLTDEIYALIKEQIINHDIAPGEKINIDQLGRELEVSNIPIREALSRLTSEGLVNMVPFKGMYATEMSLQELDEIFEIRLDLEGLAIRKAAPRIPETLLANVAEEMKKWSVRKPADSNEKIVLIAEMNESLHGLILDYCDNTTLKNLILVYIERIQRYLSFIRKDMEQNVIEEEWAEHMLVIDALQAKDFAAAERNLLQHIQNSHRRTRNFFI</sequence>
<evidence type="ECO:0000256" key="3">
    <source>
        <dbReference type="ARBA" id="ARBA00023163"/>
    </source>
</evidence>
<dbReference type="Pfam" id="PF07729">
    <property type="entry name" value="FCD"/>
    <property type="match status" value="1"/>
</dbReference>
<dbReference type="Gene3D" id="1.10.10.10">
    <property type="entry name" value="Winged helix-like DNA-binding domain superfamily/Winged helix DNA-binding domain"/>
    <property type="match status" value="1"/>
</dbReference>
<proteinExistence type="predicted"/>
<protein>
    <submittedName>
        <fullName evidence="5">GntR family transcriptional regulator</fullName>
    </submittedName>
</protein>
<keyword evidence="1" id="KW-0805">Transcription regulation</keyword>
<dbReference type="PANTHER" id="PTHR43537">
    <property type="entry name" value="TRANSCRIPTIONAL REGULATOR, GNTR FAMILY"/>
    <property type="match status" value="1"/>
</dbReference>
<keyword evidence="2" id="KW-0238">DNA-binding</keyword>
<reference evidence="6" key="1">
    <citation type="journal article" date="2019" name="Int. J. Syst. Evol. Microbiol.">
        <title>The Global Catalogue of Microorganisms (GCM) 10K type strain sequencing project: providing services to taxonomists for standard genome sequencing and annotation.</title>
        <authorList>
            <consortium name="The Broad Institute Genomics Platform"/>
            <consortium name="The Broad Institute Genome Sequencing Center for Infectious Disease"/>
            <person name="Wu L."/>
            <person name="Ma J."/>
        </authorList>
    </citation>
    <scope>NUCLEOTIDE SEQUENCE [LARGE SCALE GENOMIC DNA]</scope>
    <source>
        <strain evidence="6">CGMCC 1.18575</strain>
    </source>
</reference>
<dbReference type="InterPro" id="IPR000524">
    <property type="entry name" value="Tscrpt_reg_HTH_GntR"/>
</dbReference>
<feature type="domain" description="HTH gntR-type" evidence="4">
    <location>
        <begin position="11"/>
        <end position="78"/>
    </location>
</feature>
<dbReference type="SUPFAM" id="SSF46785">
    <property type="entry name" value="Winged helix' DNA-binding domain"/>
    <property type="match status" value="1"/>
</dbReference>
<accession>A0ABW0HVA2</accession>
<dbReference type="Pfam" id="PF00392">
    <property type="entry name" value="GntR"/>
    <property type="match status" value="1"/>
</dbReference>
<evidence type="ECO:0000256" key="2">
    <source>
        <dbReference type="ARBA" id="ARBA00023125"/>
    </source>
</evidence>
<dbReference type="Proteomes" id="UP001596113">
    <property type="component" value="Unassembled WGS sequence"/>
</dbReference>
<dbReference type="SUPFAM" id="SSF48008">
    <property type="entry name" value="GntR ligand-binding domain-like"/>
    <property type="match status" value="1"/>
</dbReference>
<dbReference type="PROSITE" id="PS50949">
    <property type="entry name" value="HTH_GNTR"/>
    <property type="match status" value="1"/>
</dbReference>